<feature type="region of interest" description="Disordered" evidence="1">
    <location>
        <begin position="124"/>
        <end position="149"/>
    </location>
</feature>
<reference evidence="2 3" key="1">
    <citation type="submission" date="2013-12" db="EMBL/GenBank/DDBJ databases">
        <title>Draft genome of the parsitic nematode Ancylostoma duodenale.</title>
        <authorList>
            <person name="Mitreva M."/>
        </authorList>
    </citation>
    <scope>NUCLEOTIDE SEQUENCE [LARGE SCALE GENOMIC DNA]</scope>
    <source>
        <strain evidence="2 3">Zhejiang</strain>
    </source>
</reference>
<dbReference type="PANTHER" id="PTHR24213">
    <property type="entry name" value="ACTIN-BINDING LIM PROTEIN"/>
    <property type="match status" value="1"/>
</dbReference>
<evidence type="ECO:0000313" key="2">
    <source>
        <dbReference type="EMBL" id="KIH65266.1"/>
    </source>
</evidence>
<proteinExistence type="predicted"/>
<dbReference type="GO" id="GO:0051015">
    <property type="term" value="F:actin filament binding"/>
    <property type="evidence" value="ECO:0007669"/>
    <property type="project" value="TreeGrafter"/>
</dbReference>
<evidence type="ECO:0000256" key="1">
    <source>
        <dbReference type="SAM" id="MobiDB-lite"/>
    </source>
</evidence>
<feature type="region of interest" description="Disordered" evidence="1">
    <location>
        <begin position="210"/>
        <end position="237"/>
    </location>
</feature>
<dbReference type="InterPro" id="IPR051618">
    <property type="entry name" value="Actin-binding_LIM"/>
</dbReference>
<keyword evidence="3" id="KW-1185">Reference proteome</keyword>
<feature type="compositionally biased region" description="Basic and acidic residues" evidence="1">
    <location>
        <begin position="7"/>
        <end position="22"/>
    </location>
</feature>
<feature type="compositionally biased region" description="Basic and acidic residues" evidence="1">
    <location>
        <begin position="132"/>
        <end position="145"/>
    </location>
</feature>
<dbReference type="GO" id="GO:0030032">
    <property type="term" value="P:lamellipodium assembly"/>
    <property type="evidence" value="ECO:0007669"/>
    <property type="project" value="TreeGrafter"/>
</dbReference>
<feature type="non-terminal residue" evidence="2">
    <location>
        <position position="249"/>
    </location>
</feature>
<dbReference type="AlphaFoldDB" id="A0A0C2H727"/>
<accession>A0A0C2H727</accession>
<protein>
    <submittedName>
        <fullName evidence="2">Uncharacterized protein</fullName>
    </submittedName>
</protein>
<dbReference type="OrthoDB" id="1746725at2759"/>
<dbReference type="Proteomes" id="UP000054047">
    <property type="component" value="Unassembled WGS sequence"/>
</dbReference>
<feature type="region of interest" description="Disordered" evidence="1">
    <location>
        <begin position="1"/>
        <end position="55"/>
    </location>
</feature>
<feature type="region of interest" description="Disordered" evidence="1">
    <location>
        <begin position="165"/>
        <end position="184"/>
    </location>
</feature>
<gene>
    <name evidence="2" type="ORF">ANCDUO_04416</name>
</gene>
<name>A0A0C2H727_9BILA</name>
<dbReference type="EMBL" id="KN727630">
    <property type="protein sequence ID" value="KIH65266.1"/>
    <property type="molecule type" value="Genomic_DNA"/>
</dbReference>
<dbReference type="PANTHER" id="PTHR24213:SF9">
    <property type="entry name" value="UNCOORDINATED 115A, ISOFORM B-RELATED"/>
    <property type="match status" value="1"/>
</dbReference>
<sequence>MVISAEDLEKNVPRPKSPHMDNEEPIEMAHYPAGHAPDPDKLPAIERDDFPAPPYPYAVEELKRRLSTSSIENEISDDELSESERIDEDKLKKVSFFISPEDLEKNVPRPKSPHMDNEEPIEMAHYPAGHAPDPDKLPAIERDDFPAPPYPYAVEELKRRLSTSSIENEISDDELSESERIDEDKLKKTVEQLEKFDDSSIAHVIKQNIEESHKKQRLPLHWDPRNASRTPSAKKMPHLRFRYDVPINA</sequence>
<evidence type="ECO:0000313" key="3">
    <source>
        <dbReference type="Proteomes" id="UP000054047"/>
    </source>
</evidence>
<dbReference type="GO" id="GO:0015629">
    <property type="term" value="C:actin cytoskeleton"/>
    <property type="evidence" value="ECO:0007669"/>
    <property type="project" value="TreeGrafter"/>
</dbReference>
<organism evidence="2 3">
    <name type="scientific">Ancylostoma duodenale</name>
    <dbReference type="NCBI Taxonomy" id="51022"/>
    <lineage>
        <taxon>Eukaryota</taxon>
        <taxon>Metazoa</taxon>
        <taxon>Ecdysozoa</taxon>
        <taxon>Nematoda</taxon>
        <taxon>Chromadorea</taxon>
        <taxon>Rhabditida</taxon>
        <taxon>Rhabditina</taxon>
        <taxon>Rhabditomorpha</taxon>
        <taxon>Strongyloidea</taxon>
        <taxon>Ancylostomatidae</taxon>
        <taxon>Ancylostomatinae</taxon>
        <taxon>Ancylostoma</taxon>
    </lineage>
</organism>
<feature type="compositionally biased region" description="Basic and acidic residues" evidence="1">
    <location>
        <begin position="37"/>
        <end position="50"/>
    </location>
</feature>